<evidence type="ECO:0000313" key="1">
    <source>
        <dbReference type="EMBL" id="TCO12232.1"/>
    </source>
</evidence>
<dbReference type="PANTHER" id="PTHR39624:SF2">
    <property type="entry name" value="OSMC-LIKE PROTEIN"/>
    <property type="match status" value="1"/>
</dbReference>
<dbReference type="Gene3D" id="3.30.300.20">
    <property type="match status" value="1"/>
</dbReference>
<dbReference type="PANTHER" id="PTHR39624">
    <property type="entry name" value="PROTEIN INVOLVED IN RIMO-MEDIATED BETA-METHYLTHIOLATION OF RIBOSOMAL PROTEIN S12 YCAO"/>
    <property type="match status" value="1"/>
</dbReference>
<dbReference type="Pfam" id="PF02566">
    <property type="entry name" value="OsmC"/>
    <property type="match status" value="1"/>
</dbReference>
<protein>
    <submittedName>
        <fullName evidence="1">Putative OsmC-like protein</fullName>
    </submittedName>
</protein>
<dbReference type="InterPro" id="IPR036102">
    <property type="entry name" value="OsmC/Ohrsf"/>
</dbReference>
<reference evidence="1 2" key="1">
    <citation type="journal article" date="2015" name="Stand. Genomic Sci.">
        <title>Genomic Encyclopedia of Bacterial and Archaeal Type Strains, Phase III: the genomes of soil and plant-associated and newly described type strains.</title>
        <authorList>
            <person name="Whitman W.B."/>
            <person name="Woyke T."/>
            <person name="Klenk H.P."/>
            <person name="Zhou Y."/>
            <person name="Lilburn T.G."/>
            <person name="Beck B.J."/>
            <person name="De Vos P."/>
            <person name="Vandamme P."/>
            <person name="Eisen J.A."/>
            <person name="Garrity G."/>
            <person name="Hugenholtz P."/>
            <person name="Kyrpides N.C."/>
        </authorList>
    </citation>
    <scope>NUCLEOTIDE SEQUENCE [LARGE SCALE GENOMIC DNA]</scope>
    <source>
        <strain evidence="1 2">VKM Ac-2572</strain>
    </source>
</reference>
<dbReference type="Proteomes" id="UP000294508">
    <property type="component" value="Unassembled WGS sequence"/>
</dbReference>
<proteinExistence type="predicted"/>
<accession>A0A4V2RX72</accession>
<dbReference type="SUPFAM" id="SSF82784">
    <property type="entry name" value="OsmC-like"/>
    <property type="match status" value="1"/>
</dbReference>
<dbReference type="AlphaFoldDB" id="A0A4V2RX72"/>
<dbReference type="EMBL" id="SLWN01000030">
    <property type="protein sequence ID" value="TCO12232.1"/>
    <property type="molecule type" value="Genomic_DNA"/>
</dbReference>
<keyword evidence="2" id="KW-1185">Reference proteome</keyword>
<dbReference type="InterPro" id="IPR003718">
    <property type="entry name" value="OsmC/Ohr_fam"/>
</dbReference>
<name>A0A4V2RX72_9ACTN</name>
<sequence length="238" mass="25920">MCATARDRFDIEMRGHVVTVDQPQDAGGQDYGPTPTELFVASVASCVEFYARRYLARHHIDPTGLSVRASYHLAAKPPRVDQIEISIDVPTDLPATRRDALLAVANHCTVHNSLTTPPRVEITLADRNSFATLNASAVVGLPSLKVWPWCLQKLANARSISNAYRTLWTIPSRSRSSKCTGSRSTCRYSIVGAVATAAVTTEPPEAGRIMHQVDQVVECSPRSARTTSATSRTDSSTR</sequence>
<evidence type="ECO:0000313" key="2">
    <source>
        <dbReference type="Proteomes" id="UP000294508"/>
    </source>
</evidence>
<dbReference type="InterPro" id="IPR015946">
    <property type="entry name" value="KH_dom-like_a/b"/>
</dbReference>
<gene>
    <name evidence="1" type="ORF">EV652_1308</name>
</gene>
<organism evidence="1 2">
    <name type="scientific">Kribbella steppae</name>
    <dbReference type="NCBI Taxonomy" id="2512223"/>
    <lineage>
        <taxon>Bacteria</taxon>
        <taxon>Bacillati</taxon>
        <taxon>Actinomycetota</taxon>
        <taxon>Actinomycetes</taxon>
        <taxon>Propionibacteriales</taxon>
        <taxon>Kribbellaceae</taxon>
        <taxon>Kribbella</taxon>
    </lineage>
</organism>
<comment type="caution">
    <text evidence="1">The sequence shown here is derived from an EMBL/GenBank/DDBJ whole genome shotgun (WGS) entry which is preliminary data.</text>
</comment>